<dbReference type="AlphaFoldDB" id="A0A8X6X3E0"/>
<evidence type="ECO:0000313" key="1">
    <source>
        <dbReference type="EMBL" id="GFY46213.1"/>
    </source>
</evidence>
<gene>
    <name evidence="1" type="ORF">TNIN_212291</name>
</gene>
<organism evidence="1 2">
    <name type="scientific">Trichonephila inaurata madagascariensis</name>
    <dbReference type="NCBI Taxonomy" id="2747483"/>
    <lineage>
        <taxon>Eukaryota</taxon>
        <taxon>Metazoa</taxon>
        <taxon>Ecdysozoa</taxon>
        <taxon>Arthropoda</taxon>
        <taxon>Chelicerata</taxon>
        <taxon>Arachnida</taxon>
        <taxon>Araneae</taxon>
        <taxon>Araneomorphae</taxon>
        <taxon>Entelegynae</taxon>
        <taxon>Araneoidea</taxon>
        <taxon>Nephilidae</taxon>
        <taxon>Trichonephila</taxon>
        <taxon>Trichonephila inaurata</taxon>
    </lineage>
</organism>
<accession>A0A8X6X3E0</accession>
<dbReference type="EMBL" id="BMAV01005273">
    <property type="protein sequence ID" value="GFY46213.1"/>
    <property type="molecule type" value="Genomic_DNA"/>
</dbReference>
<reference evidence="1" key="1">
    <citation type="submission" date="2020-08" db="EMBL/GenBank/DDBJ databases">
        <title>Multicomponent nature underlies the extraordinary mechanical properties of spider dragline silk.</title>
        <authorList>
            <person name="Kono N."/>
            <person name="Nakamura H."/>
            <person name="Mori M."/>
            <person name="Yoshida Y."/>
            <person name="Ohtoshi R."/>
            <person name="Malay A.D."/>
            <person name="Moran D.A.P."/>
            <person name="Tomita M."/>
            <person name="Numata K."/>
            <person name="Arakawa K."/>
        </authorList>
    </citation>
    <scope>NUCLEOTIDE SEQUENCE</scope>
</reference>
<sequence>MSFFFAKHRQSNTDTRYKTLKEEIHTNAQQLFVYTTKEVKDILRRNEIREWVKATVYIHSIEQNGSELLANKRRRELTNKYISARQIKHGTKFRHLEPSVWYFGEHPSLRSFNVGGLFQSPSKNVPSDRLIQ</sequence>
<evidence type="ECO:0000313" key="2">
    <source>
        <dbReference type="Proteomes" id="UP000886998"/>
    </source>
</evidence>
<proteinExistence type="predicted"/>
<name>A0A8X6X3E0_9ARAC</name>
<keyword evidence="2" id="KW-1185">Reference proteome</keyword>
<comment type="caution">
    <text evidence="1">The sequence shown here is derived from an EMBL/GenBank/DDBJ whole genome shotgun (WGS) entry which is preliminary data.</text>
</comment>
<protein>
    <submittedName>
        <fullName evidence="1">Uncharacterized protein</fullName>
    </submittedName>
</protein>
<dbReference type="Proteomes" id="UP000886998">
    <property type="component" value="Unassembled WGS sequence"/>
</dbReference>